<keyword evidence="2" id="KW-1185">Reference proteome</keyword>
<dbReference type="Proteomes" id="UP000219193">
    <property type="component" value="Unassembled WGS sequence"/>
</dbReference>
<dbReference type="OrthoDB" id="1414916at2"/>
<evidence type="ECO:0000313" key="2">
    <source>
        <dbReference type="Proteomes" id="UP000219193"/>
    </source>
</evidence>
<organism evidence="1 2">
    <name type="scientific">Salinimicrobium sediminis</name>
    <dbReference type="NCBI Taxonomy" id="1343891"/>
    <lineage>
        <taxon>Bacteria</taxon>
        <taxon>Pseudomonadati</taxon>
        <taxon>Bacteroidota</taxon>
        <taxon>Flavobacteriia</taxon>
        <taxon>Flavobacteriales</taxon>
        <taxon>Flavobacteriaceae</taxon>
        <taxon>Salinimicrobium</taxon>
    </lineage>
</organism>
<dbReference type="EMBL" id="OCMF01000001">
    <property type="protein sequence ID" value="SOC79359.1"/>
    <property type="molecule type" value="Genomic_DNA"/>
</dbReference>
<name>A0A285X4M8_9FLAO</name>
<protein>
    <submittedName>
        <fullName evidence="1">Uncharacterized protein</fullName>
    </submittedName>
</protein>
<evidence type="ECO:0000313" key="1">
    <source>
        <dbReference type="EMBL" id="SOC79359.1"/>
    </source>
</evidence>
<proteinExistence type="predicted"/>
<dbReference type="AlphaFoldDB" id="A0A285X4M8"/>
<sequence length="225" mass="26720">MSLKLNIPNGIIFHSYFLFWKDINHVEEFFTRRFENYLYNYSHERSKIEDSSGSSKLYYSGVTKDGIEITEIDFINQEIYKLNRIPLETVDFDGRKRVEFYRQYLQKRLMNILMGETKPLPKPEIDLDEKITRTTWFKIGITFATGQAQELYEKYKQEKGHFTKMAIKLGFKETDRPYFSETINNSTIGNKNLYSSPDKLKTIYAYCQVKNIEVCHDFIAQIESI</sequence>
<gene>
    <name evidence="1" type="ORF">SAMN06296241_0881</name>
</gene>
<dbReference type="RefSeq" id="WP_143544416.1">
    <property type="nucleotide sequence ID" value="NZ_OCMF01000001.1"/>
</dbReference>
<reference evidence="2" key="1">
    <citation type="submission" date="2017-09" db="EMBL/GenBank/DDBJ databases">
        <authorList>
            <person name="Varghese N."/>
            <person name="Submissions S."/>
        </authorList>
    </citation>
    <scope>NUCLEOTIDE SEQUENCE [LARGE SCALE GENOMIC DNA]</scope>
    <source>
        <strain evidence="2">CGMCC 1.12641</strain>
    </source>
</reference>
<accession>A0A285X4M8</accession>